<accession>A0A1J5R6X3</accession>
<name>A0A1J5R6X3_9ZZZZ</name>
<dbReference type="EMBL" id="MLJW01000268">
    <property type="protein sequence ID" value="OIQ91154.1"/>
    <property type="molecule type" value="Genomic_DNA"/>
</dbReference>
<comment type="caution">
    <text evidence="1">The sequence shown here is derived from an EMBL/GenBank/DDBJ whole genome shotgun (WGS) entry which is preliminary data.</text>
</comment>
<protein>
    <submittedName>
        <fullName evidence="1">Uncharacterized protein</fullName>
    </submittedName>
</protein>
<gene>
    <name evidence="1" type="ORF">GALL_269510</name>
</gene>
<evidence type="ECO:0000313" key="1">
    <source>
        <dbReference type="EMBL" id="OIQ91154.1"/>
    </source>
</evidence>
<organism evidence="1">
    <name type="scientific">mine drainage metagenome</name>
    <dbReference type="NCBI Taxonomy" id="410659"/>
    <lineage>
        <taxon>unclassified sequences</taxon>
        <taxon>metagenomes</taxon>
        <taxon>ecological metagenomes</taxon>
    </lineage>
</organism>
<proteinExistence type="predicted"/>
<dbReference type="AlphaFoldDB" id="A0A1J5R6X3"/>
<sequence length="77" mass="8723">MLFLASLFLLLLVFALGLGFVFLFGIALYHCFFGSNDKGYGVKPHVDQSGQCEIDNDAVYRTINIPRWLSRAMQTDF</sequence>
<reference evidence="1" key="1">
    <citation type="submission" date="2016-10" db="EMBL/GenBank/DDBJ databases">
        <title>Sequence of Gallionella enrichment culture.</title>
        <authorList>
            <person name="Poehlein A."/>
            <person name="Muehling M."/>
            <person name="Daniel R."/>
        </authorList>
    </citation>
    <scope>NUCLEOTIDE SEQUENCE</scope>
</reference>